<gene>
    <name evidence="2" type="ORF">BN869_000004206_1</name>
</gene>
<evidence type="ECO:0000256" key="1">
    <source>
        <dbReference type="SAM" id="MobiDB-lite"/>
    </source>
</evidence>
<proteinExistence type="predicted"/>
<feature type="compositionally biased region" description="Low complexity" evidence="1">
    <location>
        <begin position="28"/>
        <end position="42"/>
    </location>
</feature>
<dbReference type="AlphaFoldDB" id="A0A0B7JZR4"/>
<protein>
    <submittedName>
        <fullName evidence="2">Uncharacterized protein</fullName>
    </submittedName>
</protein>
<sequence>MAMARRERSFESGYCSSEDENGLKLYVAAAPQPQSRSSPPSRDSTADERELIRPRERPPRAVKELPQIIVPPPIPAAQDGPPTPPPKSPFLELIHAKRKTIMERIEGWWDLNLLEKRQTLLKGGGSPLRRKF</sequence>
<feature type="compositionally biased region" description="Pro residues" evidence="1">
    <location>
        <begin position="69"/>
        <end position="88"/>
    </location>
</feature>
<feature type="compositionally biased region" description="Basic and acidic residues" evidence="1">
    <location>
        <begin position="44"/>
        <end position="63"/>
    </location>
</feature>
<organism evidence="2">
    <name type="scientific">Bionectria ochroleuca</name>
    <name type="common">Gliocladium roseum</name>
    <dbReference type="NCBI Taxonomy" id="29856"/>
    <lineage>
        <taxon>Eukaryota</taxon>
        <taxon>Fungi</taxon>
        <taxon>Dikarya</taxon>
        <taxon>Ascomycota</taxon>
        <taxon>Pezizomycotina</taxon>
        <taxon>Sordariomycetes</taxon>
        <taxon>Hypocreomycetidae</taxon>
        <taxon>Hypocreales</taxon>
        <taxon>Bionectriaceae</taxon>
        <taxon>Clonostachys</taxon>
    </lineage>
</organism>
<reference evidence="2" key="1">
    <citation type="submission" date="2015-01" db="EMBL/GenBank/DDBJ databases">
        <authorList>
            <person name="Durling Mikael"/>
        </authorList>
    </citation>
    <scope>NUCLEOTIDE SEQUENCE</scope>
</reference>
<feature type="region of interest" description="Disordered" evidence="1">
    <location>
        <begin position="25"/>
        <end position="89"/>
    </location>
</feature>
<accession>A0A0B7JZR4</accession>
<evidence type="ECO:0000313" key="2">
    <source>
        <dbReference type="EMBL" id="CEO48150.1"/>
    </source>
</evidence>
<name>A0A0B7JZR4_BIOOC</name>
<dbReference type="EMBL" id="CDPU01000009">
    <property type="protein sequence ID" value="CEO48150.1"/>
    <property type="molecule type" value="Genomic_DNA"/>
</dbReference>